<evidence type="ECO:0000313" key="4">
    <source>
        <dbReference type="Proteomes" id="UP001501169"/>
    </source>
</evidence>
<dbReference type="InterPro" id="IPR023390">
    <property type="entry name" value="Phage_M13_G8P_capsid_dom_sf"/>
</dbReference>
<dbReference type="EMBL" id="BAAAEO010000001">
    <property type="protein sequence ID" value="GAA0542164.1"/>
    <property type="molecule type" value="Genomic_DNA"/>
</dbReference>
<dbReference type="SUPFAM" id="SSF57987">
    <property type="entry name" value="Inovirus (filamentous phage) major coat protein"/>
    <property type="match status" value="1"/>
</dbReference>
<feature type="signal peptide" evidence="2">
    <location>
        <begin position="1"/>
        <end position="29"/>
    </location>
</feature>
<evidence type="ECO:0008006" key="5">
    <source>
        <dbReference type="Google" id="ProtNLM"/>
    </source>
</evidence>
<evidence type="ECO:0000256" key="1">
    <source>
        <dbReference type="SAM" id="Phobius"/>
    </source>
</evidence>
<gene>
    <name evidence="3" type="ORF">GCM10009098_07300</name>
</gene>
<dbReference type="InterPro" id="IPR008020">
    <property type="entry name" value="G8P"/>
</dbReference>
<evidence type="ECO:0000313" key="3">
    <source>
        <dbReference type="EMBL" id="GAA0542164.1"/>
    </source>
</evidence>
<keyword evidence="4" id="KW-1185">Reference proteome</keyword>
<accession>A0ABN1DFB4</accession>
<reference evidence="3 4" key="1">
    <citation type="journal article" date="2019" name="Int. J. Syst. Evol. Microbiol.">
        <title>The Global Catalogue of Microorganisms (GCM) 10K type strain sequencing project: providing services to taxonomists for standard genome sequencing and annotation.</title>
        <authorList>
            <consortium name="The Broad Institute Genomics Platform"/>
            <consortium name="The Broad Institute Genome Sequencing Center for Infectious Disease"/>
            <person name="Wu L."/>
            <person name="Ma J."/>
        </authorList>
    </citation>
    <scope>NUCLEOTIDE SEQUENCE [LARGE SCALE GENOMIC DNA]</scope>
    <source>
        <strain evidence="3 4">JCM 14331</strain>
    </source>
</reference>
<dbReference type="RefSeq" id="WP_226765449.1">
    <property type="nucleotide sequence ID" value="NZ_BAAAEO010000001.1"/>
</dbReference>
<feature type="chain" id="PRO_5045705730" description="Phage coat protein" evidence="2">
    <location>
        <begin position="30"/>
        <end position="76"/>
    </location>
</feature>
<name>A0ABN1DFB4_9GAMM</name>
<keyword evidence="2" id="KW-0732">Signal</keyword>
<dbReference type="Pfam" id="PF19199">
    <property type="entry name" value="Phage_coatGP8"/>
    <property type="match status" value="1"/>
</dbReference>
<sequence>MKKINIFNAKLNAAGVFVVTALASGSALAEGEASTAMAAISTEAGSLIADAWPIVTTIVVASIAIKLFKKFANKAS</sequence>
<protein>
    <recommendedName>
        <fullName evidence="5">Phage coat protein</fullName>
    </recommendedName>
</protein>
<dbReference type="Proteomes" id="UP001501169">
    <property type="component" value="Unassembled WGS sequence"/>
</dbReference>
<keyword evidence="1" id="KW-0472">Membrane</keyword>
<comment type="caution">
    <text evidence="3">The sequence shown here is derived from an EMBL/GenBank/DDBJ whole genome shotgun (WGS) entry which is preliminary data.</text>
</comment>
<keyword evidence="1" id="KW-0812">Transmembrane</keyword>
<keyword evidence="1" id="KW-1133">Transmembrane helix</keyword>
<proteinExistence type="predicted"/>
<organism evidence="3 4">
    <name type="scientific">Rheinheimera aquimaris</name>
    <dbReference type="NCBI Taxonomy" id="412437"/>
    <lineage>
        <taxon>Bacteria</taxon>
        <taxon>Pseudomonadati</taxon>
        <taxon>Pseudomonadota</taxon>
        <taxon>Gammaproteobacteria</taxon>
        <taxon>Chromatiales</taxon>
        <taxon>Chromatiaceae</taxon>
        <taxon>Rheinheimera</taxon>
    </lineage>
</organism>
<feature type="transmembrane region" description="Helical" evidence="1">
    <location>
        <begin position="47"/>
        <end position="68"/>
    </location>
</feature>
<dbReference type="Gene3D" id="1.20.5.80">
    <property type="match status" value="1"/>
</dbReference>
<dbReference type="PIRSF" id="PIRSF004117">
    <property type="entry name" value="Phage_coat_B"/>
    <property type="match status" value="1"/>
</dbReference>
<evidence type="ECO:0000256" key="2">
    <source>
        <dbReference type="SAM" id="SignalP"/>
    </source>
</evidence>